<dbReference type="EMBL" id="BMFJ01000001">
    <property type="protein sequence ID" value="GGE24525.1"/>
    <property type="molecule type" value="Genomic_DNA"/>
</dbReference>
<dbReference type="AlphaFoldDB" id="A0A917A3G5"/>
<feature type="region of interest" description="Disordered" evidence="1">
    <location>
        <begin position="44"/>
        <end position="67"/>
    </location>
</feature>
<evidence type="ECO:0000313" key="2">
    <source>
        <dbReference type="EMBL" id="GGE24525.1"/>
    </source>
</evidence>
<evidence type="ECO:0008006" key="4">
    <source>
        <dbReference type="Google" id="ProtNLM"/>
    </source>
</evidence>
<evidence type="ECO:0000256" key="1">
    <source>
        <dbReference type="SAM" id="MobiDB-lite"/>
    </source>
</evidence>
<dbReference type="Proteomes" id="UP000612855">
    <property type="component" value="Unassembled WGS sequence"/>
</dbReference>
<accession>A0A917A3G5</accession>
<reference evidence="3" key="1">
    <citation type="journal article" date="2019" name="Int. J. Syst. Evol. Microbiol.">
        <title>The Global Catalogue of Microorganisms (GCM) 10K type strain sequencing project: providing services to taxonomists for standard genome sequencing and annotation.</title>
        <authorList>
            <consortium name="The Broad Institute Genomics Platform"/>
            <consortium name="The Broad Institute Genome Sequencing Center for Infectious Disease"/>
            <person name="Wu L."/>
            <person name="Ma J."/>
        </authorList>
    </citation>
    <scope>NUCLEOTIDE SEQUENCE [LARGE SCALE GENOMIC DNA]</scope>
    <source>
        <strain evidence="3">CGMCC 1.12664</strain>
    </source>
</reference>
<proteinExistence type="predicted"/>
<evidence type="ECO:0000313" key="3">
    <source>
        <dbReference type="Proteomes" id="UP000612855"/>
    </source>
</evidence>
<sequence>MRKSIPLLLIAALVLSSCGNSRLNPFNWFGKARSRAVAEDGVNPLIPERTSTPMFGRPEEPDNRTPVSQVTELVVERVPGGAIVRATGVPLRQGAYQVLLRPVEDGSVPEGVLRYTMLATQPLLPQGTVPSRQVTVGAYVSEQDLAGIRQIEVQGGTNVMSVRR</sequence>
<organism evidence="2 3">
    <name type="scientific">Primorskyibacter flagellatus</name>
    <dbReference type="NCBI Taxonomy" id="1387277"/>
    <lineage>
        <taxon>Bacteria</taxon>
        <taxon>Pseudomonadati</taxon>
        <taxon>Pseudomonadota</taxon>
        <taxon>Alphaproteobacteria</taxon>
        <taxon>Rhodobacterales</taxon>
        <taxon>Roseobacteraceae</taxon>
        <taxon>Primorskyibacter</taxon>
    </lineage>
</organism>
<protein>
    <recommendedName>
        <fullName evidence="4">Lipoprotein</fullName>
    </recommendedName>
</protein>
<dbReference type="PROSITE" id="PS51257">
    <property type="entry name" value="PROKAR_LIPOPROTEIN"/>
    <property type="match status" value="1"/>
</dbReference>
<gene>
    <name evidence="2" type="ORF">GCM10011360_11190</name>
</gene>
<dbReference type="RefSeq" id="WP_188476676.1">
    <property type="nucleotide sequence ID" value="NZ_BMFJ01000001.1"/>
</dbReference>
<name>A0A917A3G5_9RHOB</name>
<keyword evidence="3" id="KW-1185">Reference proteome</keyword>
<comment type="caution">
    <text evidence="2">The sequence shown here is derived from an EMBL/GenBank/DDBJ whole genome shotgun (WGS) entry which is preliminary data.</text>
</comment>